<dbReference type="HOGENOM" id="CLU_520497_0_0_7"/>
<proteinExistence type="inferred from homology"/>
<protein>
    <recommendedName>
        <fullName evidence="4">Sulfatase N-terminal domain-containing protein</fullName>
    </recommendedName>
</protein>
<feature type="domain" description="Sulfatase N-terminal" evidence="4">
    <location>
        <begin position="212"/>
        <end position="465"/>
    </location>
</feature>
<evidence type="ECO:0000259" key="4">
    <source>
        <dbReference type="Pfam" id="PF00884"/>
    </source>
</evidence>
<gene>
    <name evidence="5" type="ORF">GPICK_03785</name>
</gene>
<dbReference type="STRING" id="345632.GPICK_03785"/>
<evidence type="ECO:0000313" key="5">
    <source>
        <dbReference type="EMBL" id="AJE02608.1"/>
    </source>
</evidence>
<feature type="transmembrane region" description="Helical" evidence="3">
    <location>
        <begin position="44"/>
        <end position="63"/>
    </location>
</feature>
<keyword evidence="6" id="KW-1185">Reference proteome</keyword>
<keyword evidence="3" id="KW-0812">Transmembrane</keyword>
<dbReference type="PANTHER" id="PTHR42693:SF53">
    <property type="entry name" value="ENDO-4-O-SULFATASE"/>
    <property type="match status" value="1"/>
</dbReference>
<dbReference type="GO" id="GO:0004065">
    <property type="term" value="F:arylsulfatase activity"/>
    <property type="evidence" value="ECO:0007669"/>
    <property type="project" value="TreeGrafter"/>
</dbReference>
<evidence type="ECO:0000313" key="6">
    <source>
        <dbReference type="Proteomes" id="UP000057609"/>
    </source>
</evidence>
<dbReference type="InterPro" id="IPR000917">
    <property type="entry name" value="Sulfatase_N"/>
</dbReference>
<feature type="transmembrane region" description="Helical" evidence="3">
    <location>
        <begin position="111"/>
        <end position="130"/>
    </location>
</feature>
<dbReference type="Pfam" id="PF00884">
    <property type="entry name" value="Sulfatase"/>
    <property type="match status" value="1"/>
</dbReference>
<dbReference type="PANTHER" id="PTHR42693">
    <property type="entry name" value="ARYLSULFATASE FAMILY MEMBER"/>
    <property type="match status" value="1"/>
</dbReference>
<keyword evidence="3" id="KW-1133">Transmembrane helix</keyword>
<keyword evidence="2" id="KW-0378">Hydrolase</keyword>
<dbReference type="Proteomes" id="UP000057609">
    <property type="component" value="Chromosome"/>
</dbReference>
<comment type="similarity">
    <text evidence="1">Belongs to the sulfatase family.</text>
</comment>
<sequence>MVARLRDLAASLSLANLMFLRLWLKLLPYRGGSDYLLPSSPYNSYLALMLNVTMWGVIFFCLFRVTKGSRTLNSWLHVILVPLVAVAALYGVGISRISLARFAFFYGPHSVLFLEIACWLSTLTAVYVVARYREVLARFLSVLPLLFVPFLPVTFGQAAAALAAIEPPARFHPHRIDPPAPLVDRIGIPVVWAIFDETDYRILFEKRPPGLAFPAFDKFRENALWATQAYSPSDATLVSLPALLTGIPLKTTTPLGARRLELVRANDGTRLDFAAQETIFDRVKKRQGSTALFGWYHPYSRLLHGVDLCRDYPRYNFFTSDRLRDVLLFQLYEVWDFRFLPFSNTILGNNHIRIVERMRSDVAAAVRKERPSFIFLHYPLPHSPNIYQRGSGRLAFNRDERQGYLDNMTLADRCLEELRAEMEREGTWDGALVVISSDHHWRTNTYDGETDYEHVPFMVKFPHQREGLTYRGRFNTVLTQELILRVLDGKLKGAQEAADWLDRAHRKNADGKVLFSVNQPDDD</sequence>
<evidence type="ECO:0000256" key="3">
    <source>
        <dbReference type="SAM" id="Phobius"/>
    </source>
</evidence>
<dbReference type="OrthoDB" id="5500422at2"/>
<feature type="transmembrane region" description="Helical" evidence="3">
    <location>
        <begin position="7"/>
        <end position="24"/>
    </location>
</feature>
<dbReference type="SUPFAM" id="SSF53649">
    <property type="entry name" value="Alkaline phosphatase-like"/>
    <property type="match status" value="1"/>
</dbReference>
<dbReference type="AlphaFoldDB" id="A0A0B5B7T9"/>
<keyword evidence="3" id="KW-0472">Membrane</keyword>
<dbReference type="Gene3D" id="3.40.720.10">
    <property type="entry name" value="Alkaline Phosphatase, subunit A"/>
    <property type="match status" value="1"/>
</dbReference>
<organism evidence="5 6">
    <name type="scientific">Geobacter pickeringii</name>
    <dbReference type="NCBI Taxonomy" id="345632"/>
    <lineage>
        <taxon>Bacteria</taxon>
        <taxon>Pseudomonadati</taxon>
        <taxon>Thermodesulfobacteriota</taxon>
        <taxon>Desulfuromonadia</taxon>
        <taxon>Geobacterales</taxon>
        <taxon>Geobacteraceae</taxon>
        <taxon>Geobacter</taxon>
    </lineage>
</organism>
<evidence type="ECO:0000256" key="1">
    <source>
        <dbReference type="ARBA" id="ARBA00008779"/>
    </source>
</evidence>
<dbReference type="InterPro" id="IPR017850">
    <property type="entry name" value="Alkaline_phosphatase_core_sf"/>
</dbReference>
<dbReference type="InterPro" id="IPR050738">
    <property type="entry name" value="Sulfatase"/>
</dbReference>
<dbReference type="EMBL" id="CP009788">
    <property type="protein sequence ID" value="AJE02608.1"/>
    <property type="molecule type" value="Genomic_DNA"/>
</dbReference>
<reference evidence="5 6" key="1">
    <citation type="journal article" date="2015" name="Genome Announc.">
        <title>Complete Genome of Geobacter pickeringii G13T, a Metal-Reducing Isolate from Sedimentary Kaolin Deposits.</title>
        <authorList>
            <person name="Badalamenti J.P."/>
            <person name="Bond D.R."/>
        </authorList>
    </citation>
    <scope>NUCLEOTIDE SEQUENCE [LARGE SCALE GENOMIC DNA]</scope>
    <source>
        <strain evidence="5 6">G13</strain>
    </source>
</reference>
<feature type="transmembrane region" description="Helical" evidence="3">
    <location>
        <begin position="75"/>
        <end position="99"/>
    </location>
</feature>
<dbReference type="RefSeq" id="WP_039740638.1">
    <property type="nucleotide sequence ID" value="NZ_CP009788.1"/>
</dbReference>
<feature type="transmembrane region" description="Helical" evidence="3">
    <location>
        <begin position="142"/>
        <end position="165"/>
    </location>
</feature>
<accession>A0A0B5B7T9</accession>
<evidence type="ECO:0000256" key="2">
    <source>
        <dbReference type="ARBA" id="ARBA00022801"/>
    </source>
</evidence>
<name>A0A0B5B7T9_9BACT</name>
<dbReference type="KEGG" id="gpi:GPICK_03785"/>